<dbReference type="SUPFAM" id="SSF56487">
    <property type="entry name" value="SRCR-like"/>
    <property type="match status" value="5"/>
</dbReference>
<evidence type="ECO:0000256" key="4">
    <source>
        <dbReference type="ARBA" id="ARBA00022729"/>
    </source>
</evidence>
<dbReference type="Pfam" id="PF07645">
    <property type="entry name" value="EGF_CA"/>
    <property type="match status" value="2"/>
</dbReference>
<feature type="disulfide bond" evidence="12">
    <location>
        <begin position="309"/>
        <end position="319"/>
    </location>
</feature>
<evidence type="ECO:0000256" key="3">
    <source>
        <dbReference type="ARBA" id="ARBA00022692"/>
    </source>
</evidence>
<keyword evidence="2 11" id="KW-0245">EGF-like domain</keyword>
<dbReference type="FunFam" id="2.10.25.10:FF:000010">
    <property type="entry name" value="Pro-epidermal growth factor"/>
    <property type="match status" value="1"/>
</dbReference>
<dbReference type="SMART" id="SM00409">
    <property type="entry name" value="IG"/>
    <property type="match status" value="7"/>
</dbReference>
<feature type="disulfide bond" evidence="12">
    <location>
        <begin position="86"/>
        <end position="96"/>
    </location>
</feature>
<dbReference type="InterPro" id="IPR000742">
    <property type="entry name" value="EGF"/>
</dbReference>
<evidence type="ECO:0000256" key="6">
    <source>
        <dbReference type="ARBA" id="ARBA00022989"/>
    </source>
</evidence>
<feature type="domain" description="SRCR" evidence="14">
    <location>
        <begin position="119"/>
        <end position="232"/>
    </location>
</feature>
<evidence type="ECO:0000256" key="8">
    <source>
        <dbReference type="ARBA" id="ARBA00023157"/>
    </source>
</evidence>
<dbReference type="InterPro" id="IPR001190">
    <property type="entry name" value="SRCR"/>
</dbReference>
<keyword evidence="4" id="KW-0732">Signal</keyword>
<dbReference type="SMART" id="SM00202">
    <property type="entry name" value="SR"/>
    <property type="match status" value="4"/>
</dbReference>
<dbReference type="PANTHER" id="PTHR10075">
    <property type="entry name" value="BASIGIN RELATED"/>
    <property type="match status" value="1"/>
</dbReference>
<dbReference type="PROSITE" id="PS50026">
    <property type="entry name" value="EGF_3"/>
    <property type="match status" value="2"/>
</dbReference>
<dbReference type="Proteomes" id="UP001174909">
    <property type="component" value="Unassembled WGS sequence"/>
</dbReference>
<gene>
    <name evidence="16" type="ORF">GBAR_LOCUS25115</name>
</gene>
<feature type="domain" description="Ig-like" evidence="15">
    <location>
        <begin position="977"/>
        <end position="1082"/>
    </location>
</feature>
<keyword evidence="6" id="KW-1133">Transmembrane helix</keyword>
<keyword evidence="5" id="KW-0677">Repeat</keyword>
<feature type="domain" description="SRCR" evidence="14">
    <location>
        <begin position="18"/>
        <end position="122"/>
    </location>
</feature>
<dbReference type="InterPro" id="IPR018097">
    <property type="entry name" value="EGF_Ca-bd_CS"/>
</dbReference>
<keyword evidence="17" id="KW-1185">Reference proteome</keyword>
<evidence type="ECO:0000259" key="15">
    <source>
        <dbReference type="PROSITE" id="PS50835"/>
    </source>
</evidence>
<evidence type="ECO:0000256" key="11">
    <source>
        <dbReference type="PROSITE-ProRule" id="PRU00076"/>
    </source>
</evidence>
<feature type="domain" description="EGF-like" evidence="13">
    <location>
        <begin position="588"/>
        <end position="627"/>
    </location>
</feature>
<evidence type="ECO:0000259" key="14">
    <source>
        <dbReference type="PROSITE" id="PS50287"/>
    </source>
</evidence>
<feature type="domain" description="Ig-like" evidence="15">
    <location>
        <begin position="871"/>
        <end position="972"/>
    </location>
</feature>
<dbReference type="Pfam" id="PF07679">
    <property type="entry name" value="I-set"/>
    <property type="match status" value="1"/>
</dbReference>
<dbReference type="SUPFAM" id="SSF48726">
    <property type="entry name" value="Immunoglobulin"/>
    <property type="match status" value="8"/>
</dbReference>
<evidence type="ECO:0000259" key="13">
    <source>
        <dbReference type="PROSITE" id="PS50026"/>
    </source>
</evidence>
<dbReference type="InterPro" id="IPR013783">
    <property type="entry name" value="Ig-like_fold"/>
</dbReference>
<evidence type="ECO:0000256" key="9">
    <source>
        <dbReference type="ARBA" id="ARBA00023180"/>
    </source>
</evidence>
<keyword evidence="7" id="KW-0472">Membrane</keyword>
<evidence type="ECO:0000256" key="12">
    <source>
        <dbReference type="PROSITE-ProRule" id="PRU00196"/>
    </source>
</evidence>
<comment type="caution">
    <text evidence="16">The sequence shown here is derived from an EMBL/GenBank/DDBJ whole genome shotgun (WGS) entry which is preliminary data.</text>
</comment>
<dbReference type="GO" id="GO:0005509">
    <property type="term" value="F:calcium ion binding"/>
    <property type="evidence" value="ECO:0007669"/>
    <property type="project" value="InterPro"/>
</dbReference>
<dbReference type="Pfam" id="PF00530">
    <property type="entry name" value="SRCR"/>
    <property type="match status" value="5"/>
</dbReference>
<keyword evidence="9" id="KW-0325">Glycoprotein</keyword>
<name>A0AA35TED0_GEOBA</name>
<dbReference type="FunFam" id="2.60.40.10:FF:000032">
    <property type="entry name" value="palladin isoform X1"/>
    <property type="match status" value="2"/>
</dbReference>
<feature type="domain" description="EGF-like" evidence="13">
    <location>
        <begin position="685"/>
        <end position="721"/>
    </location>
</feature>
<feature type="disulfide bond" evidence="12">
    <location>
        <begin position="196"/>
        <end position="206"/>
    </location>
</feature>
<dbReference type="InterPro" id="IPR000152">
    <property type="entry name" value="EGF-type_Asp/Asn_hydroxyl_site"/>
</dbReference>
<comment type="caution">
    <text evidence="12">Lacks conserved residue(s) required for the propagation of feature annotation.</text>
</comment>
<dbReference type="GO" id="GO:0016020">
    <property type="term" value="C:membrane"/>
    <property type="evidence" value="ECO:0007669"/>
    <property type="project" value="UniProtKB-SubCell"/>
</dbReference>
<dbReference type="CDD" id="cd00096">
    <property type="entry name" value="Ig"/>
    <property type="match status" value="1"/>
</dbReference>
<dbReference type="Gene3D" id="2.10.25.10">
    <property type="entry name" value="Laminin"/>
    <property type="match status" value="2"/>
</dbReference>
<dbReference type="InterPro" id="IPR013098">
    <property type="entry name" value="Ig_I-set"/>
</dbReference>
<evidence type="ECO:0000256" key="5">
    <source>
        <dbReference type="ARBA" id="ARBA00022737"/>
    </source>
</evidence>
<dbReference type="Gene3D" id="2.60.40.10">
    <property type="entry name" value="Immunoglobulins"/>
    <property type="match status" value="6"/>
</dbReference>
<keyword evidence="10" id="KW-0393">Immunoglobulin domain</keyword>
<dbReference type="CDD" id="cd00054">
    <property type="entry name" value="EGF_CA"/>
    <property type="match status" value="2"/>
</dbReference>
<keyword evidence="3" id="KW-0812">Transmembrane</keyword>
<dbReference type="InterPro" id="IPR049883">
    <property type="entry name" value="NOTCH1_EGF-like"/>
</dbReference>
<dbReference type="SUPFAM" id="SSF57196">
    <property type="entry name" value="EGF/Laminin"/>
    <property type="match status" value="2"/>
</dbReference>
<feature type="domain" description="SRCR" evidence="14">
    <location>
        <begin position="237"/>
        <end position="341"/>
    </location>
</feature>
<evidence type="ECO:0000256" key="1">
    <source>
        <dbReference type="ARBA" id="ARBA00004167"/>
    </source>
</evidence>
<feature type="domain" description="Ig-like" evidence="15">
    <location>
        <begin position="1350"/>
        <end position="1409"/>
    </location>
</feature>
<evidence type="ECO:0000256" key="2">
    <source>
        <dbReference type="ARBA" id="ARBA00022536"/>
    </source>
</evidence>
<feature type="domain" description="Ig-like" evidence="15">
    <location>
        <begin position="1087"/>
        <end position="1180"/>
    </location>
</feature>
<dbReference type="FunFam" id="3.10.250.10:FF:000016">
    <property type="entry name" value="Scavenger receptor cysteine-rich protein type 12"/>
    <property type="match status" value="1"/>
</dbReference>
<dbReference type="PROSITE" id="PS50287">
    <property type="entry name" value="SRCR_2"/>
    <property type="match status" value="4"/>
</dbReference>
<feature type="domain" description="Ig-like" evidence="15">
    <location>
        <begin position="693"/>
        <end position="801"/>
    </location>
</feature>
<comment type="subcellular location">
    <subcellularLocation>
        <location evidence="1">Membrane</location>
        <topology evidence="1">Single-pass membrane protein</topology>
    </subcellularLocation>
</comment>
<dbReference type="Pfam" id="PF13927">
    <property type="entry name" value="Ig_3"/>
    <property type="match status" value="2"/>
</dbReference>
<dbReference type="InterPro" id="IPR036179">
    <property type="entry name" value="Ig-like_dom_sf"/>
</dbReference>
<dbReference type="SMART" id="SM00179">
    <property type="entry name" value="EGF_CA"/>
    <property type="match status" value="2"/>
</dbReference>
<dbReference type="PRINTS" id="PR00258">
    <property type="entry name" value="SPERACTRCPTR"/>
</dbReference>
<evidence type="ECO:0000313" key="17">
    <source>
        <dbReference type="Proteomes" id="UP001174909"/>
    </source>
</evidence>
<dbReference type="InterPro" id="IPR036772">
    <property type="entry name" value="SRCR-like_dom_sf"/>
</dbReference>
<dbReference type="PANTHER" id="PTHR10075:SF14">
    <property type="entry name" value="CELL ADHESION MOLECULE DSCAM2-RELATED"/>
    <property type="match status" value="1"/>
</dbReference>
<dbReference type="InterPro" id="IPR003598">
    <property type="entry name" value="Ig_sub2"/>
</dbReference>
<protein>
    <submittedName>
        <fullName evidence="16">Scavenger receptor cysteine-rich domain superfamily protein</fullName>
    </submittedName>
</protein>
<dbReference type="InterPro" id="IPR003599">
    <property type="entry name" value="Ig_sub"/>
</dbReference>
<dbReference type="InterPro" id="IPR001881">
    <property type="entry name" value="EGF-like_Ca-bd_dom"/>
</dbReference>
<keyword evidence="16" id="KW-0675">Receptor</keyword>
<dbReference type="PROSITE" id="PS01186">
    <property type="entry name" value="EGF_2"/>
    <property type="match status" value="1"/>
</dbReference>
<dbReference type="SMART" id="SM00408">
    <property type="entry name" value="IGc2"/>
    <property type="match status" value="4"/>
</dbReference>
<evidence type="ECO:0000313" key="16">
    <source>
        <dbReference type="EMBL" id="CAI8045411.1"/>
    </source>
</evidence>
<dbReference type="PROSITE" id="PS01187">
    <property type="entry name" value="EGF_CA"/>
    <property type="match status" value="1"/>
</dbReference>
<accession>A0AA35TED0</accession>
<feature type="disulfide bond" evidence="12">
    <location>
        <begin position="473"/>
        <end position="483"/>
    </location>
</feature>
<dbReference type="PROSITE" id="PS50835">
    <property type="entry name" value="IG_LIKE"/>
    <property type="match status" value="5"/>
</dbReference>
<dbReference type="SMART" id="SM00181">
    <property type="entry name" value="EGF"/>
    <property type="match status" value="2"/>
</dbReference>
<dbReference type="PROSITE" id="PS00010">
    <property type="entry name" value="ASX_HYDROXYL"/>
    <property type="match status" value="2"/>
</dbReference>
<dbReference type="InterPro" id="IPR007110">
    <property type="entry name" value="Ig-like_dom"/>
</dbReference>
<feature type="domain" description="SRCR" evidence="14">
    <location>
        <begin position="351"/>
        <end position="502"/>
    </location>
</feature>
<keyword evidence="8 12" id="KW-1015">Disulfide bond</keyword>
<dbReference type="EMBL" id="CASHTH010003468">
    <property type="protein sequence ID" value="CAI8045411.1"/>
    <property type="molecule type" value="Genomic_DNA"/>
</dbReference>
<dbReference type="PROSITE" id="PS00420">
    <property type="entry name" value="SRCR_1"/>
    <property type="match status" value="1"/>
</dbReference>
<reference evidence="16" key="1">
    <citation type="submission" date="2023-03" db="EMBL/GenBank/DDBJ databases">
        <authorList>
            <person name="Steffen K."/>
            <person name="Cardenas P."/>
        </authorList>
    </citation>
    <scope>NUCLEOTIDE SEQUENCE</scope>
</reference>
<sequence length="1727" mass="186905">MKHLALVAAEPCSTDGQVRLADGLTANEGRVEICLDGEWGTICDHHWGSSEARIVCQQLGLPAEHADAIYRYGGVSGLIHYAGFRCDGTETQLSLCPADQRNSSTTQITNCQHLEDAGVRCTNVPCAENDVRLNEEIVQVCHDQQWGLMCAPRGSWDQNAVQVMCTQAGRPSTFPRSPSRRALFYDAPVILNDITCNGTEASIVECAQADYGSFTDCANIAVAHCEAQESCSEPNAIRLTRFSSDTMGRLEVCANGMWGTVCGNAATIALVRVACRQLNHAPGGSLFRESDFAFLLDGLVPIRRTNVVCAGNEDSLSECSFNGADGDPTCTHRDDVIIMCATQSGCNEGDVRLVDGQTPTDGRVEVCLEGFWGPVCDDRWDSRDAQVVCRQLNFNGHTTCEDGTVHLVGGDDVSRGRVEYCYQGAWYSVCASDWDDSGLEAQVICGSLGYRFESTVVNYGRGNSPILPFSISCSIGDSELDDCAKTALDTSQCPHVAGVDCEVPECDDGAVRLVGGVTNSTGNWSCVPWIVGRVCNRFQYWGPDNARVVCRQLGFLLKMYGSVKQTMEVVITSALTFLVATTVHAKLDVDECGDGGHNCSQICVNTPGSYYCNCQRGFQLVNGTECEVVNTNMSSDIDECSEGSIHAIEGDPHRLAVSTLKELQVDTCEEYVGYRLSTSGTTCEDVDECAEDPSLCTETCMNTPGSYSCTCPEGYELDVDQISCRAMFYCEVFGVFLSNITWQMNGNVLESGGDIDIEIDTRGNLRNSTLTIQNTVPSDAGNYTCLAENDAGRASASAQLTVNYPRVSLGVPTSPEPLSTPDGTVYFVSRQLNLSDTRDSDSGTYYCEASSGEEQSLNVEVSFQLIIRVAPVITAAPVDMADLQGSTVVLSCNATGRPRPDITWWGEDDSSGNLTQITDVTGKTLIDSEVIGGERGWTSNLAVTDIRPSDAGVYMCRADNDAGQAEALSTLTVLVVPEIVFPPEDYEYTTIQFMETVFECNATGIPAPTIQFFLDGSLLESNETFSILDPVNEVIDVSGEGDLVHLVTRRLIVSPTLDGDSNNYTCVATKDNGTDSVEFELIVFVAPVIVGRPDSQIVLKDDRVVLSCVSEGRPPPAITWLKQLVQVEESDRVSIDIVLRGTRQVASNLTIEPVQPRDSGQFTCMASNVAGNDSQSADLTMHVTSVLTIEPIMGNDSGTYTCNASNTVGASMMPASDEESTELYVQVPPVVVAIVEEVIGNENESSTLQFRIDNAEPVVELSGLRWFYSAELSQSATMEDITNSTNRGSQLITSFSSDGRFFNLTIVNIQQHRQEGEETDQGRYFLQATNPAGTSLAYVDFDANDVYELPEVSIDGVDPAVTGDNVMLTCTATGDTPLVYHWTMEGSTTVLNSDNTTGTLELADIQENQFRDWLQLLAITSTLTFSVGDDLVLMAVFSDFNLELDSIVWTQNSSIYLMDGVTISNTALSPPSASSTLTRPGITGVSYGGTYIATASNRAGSSSTTFTVHIIIMLEIQPNEKKEAVITGVTRAVNELCQCGFSRDSFNEIEVTAGFQCFEASPTAVTFRAEIMDIAKANISQLIGYMEQWVTSQPTIVVLGSRLSIDSDCEIEIDSFSEPECLDADRETPPERVDGNRIGNHRKASYKVETDSVYETIPDSPPIVAMELTNISASRHLPGSQISPTSIPTGENPSYAIHIGTLDNPAYIRQRGTVDGPTYVNVQSKKH</sequence>
<dbReference type="FunFam" id="3.10.250.10:FF:000001">
    <property type="entry name" value="Lysyl oxidase 4 isoform X1"/>
    <property type="match status" value="1"/>
</dbReference>
<dbReference type="Gene3D" id="3.10.250.10">
    <property type="entry name" value="SRCR-like domain"/>
    <property type="match status" value="5"/>
</dbReference>
<evidence type="ECO:0000256" key="7">
    <source>
        <dbReference type="ARBA" id="ARBA00023136"/>
    </source>
</evidence>
<evidence type="ECO:0000256" key="10">
    <source>
        <dbReference type="ARBA" id="ARBA00023319"/>
    </source>
</evidence>
<proteinExistence type="predicted"/>
<organism evidence="16 17">
    <name type="scientific">Geodia barretti</name>
    <name type="common">Barrett's horny sponge</name>
    <dbReference type="NCBI Taxonomy" id="519541"/>
    <lineage>
        <taxon>Eukaryota</taxon>
        <taxon>Metazoa</taxon>
        <taxon>Porifera</taxon>
        <taxon>Demospongiae</taxon>
        <taxon>Heteroscleromorpha</taxon>
        <taxon>Tetractinellida</taxon>
        <taxon>Astrophorina</taxon>
        <taxon>Geodiidae</taxon>
        <taxon>Geodia</taxon>
    </lineage>
</organism>